<dbReference type="Proteomes" id="UP001415857">
    <property type="component" value="Unassembled WGS sequence"/>
</dbReference>
<organism evidence="1 2">
    <name type="scientific">Liquidambar formosana</name>
    <name type="common">Formosan gum</name>
    <dbReference type="NCBI Taxonomy" id="63359"/>
    <lineage>
        <taxon>Eukaryota</taxon>
        <taxon>Viridiplantae</taxon>
        <taxon>Streptophyta</taxon>
        <taxon>Embryophyta</taxon>
        <taxon>Tracheophyta</taxon>
        <taxon>Spermatophyta</taxon>
        <taxon>Magnoliopsida</taxon>
        <taxon>eudicotyledons</taxon>
        <taxon>Gunneridae</taxon>
        <taxon>Pentapetalae</taxon>
        <taxon>Saxifragales</taxon>
        <taxon>Altingiaceae</taxon>
        <taxon>Liquidambar</taxon>
    </lineage>
</organism>
<dbReference type="EMBL" id="JBBPBK010000004">
    <property type="protein sequence ID" value="KAK9287442.1"/>
    <property type="molecule type" value="Genomic_DNA"/>
</dbReference>
<comment type="caution">
    <text evidence="1">The sequence shown here is derived from an EMBL/GenBank/DDBJ whole genome shotgun (WGS) entry which is preliminary data.</text>
</comment>
<reference evidence="1 2" key="1">
    <citation type="journal article" date="2024" name="Plant J.">
        <title>Genome sequences and population genomics reveal climatic adaptation and genomic divergence between two closely related sweetgum species.</title>
        <authorList>
            <person name="Xu W.Q."/>
            <person name="Ren C.Q."/>
            <person name="Zhang X.Y."/>
            <person name="Comes H.P."/>
            <person name="Liu X.H."/>
            <person name="Li Y.G."/>
            <person name="Kettle C.J."/>
            <person name="Jalonen R."/>
            <person name="Gaisberger H."/>
            <person name="Ma Y.Z."/>
            <person name="Qiu Y.X."/>
        </authorList>
    </citation>
    <scope>NUCLEOTIDE SEQUENCE [LARGE SCALE GENOMIC DNA]</scope>
    <source>
        <strain evidence="1">Hangzhou</strain>
    </source>
</reference>
<dbReference type="AlphaFoldDB" id="A0AAP0RYS0"/>
<accession>A0AAP0RYS0</accession>
<evidence type="ECO:0000313" key="1">
    <source>
        <dbReference type="EMBL" id="KAK9287442.1"/>
    </source>
</evidence>
<proteinExistence type="predicted"/>
<gene>
    <name evidence="1" type="ORF">L1049_015863</name>
</gene>
<keyword evidence="2" id="KW-1185">Reference proteome</keyword>
<evidence type="ECO:0000313" key="2">
    <source>
        <dbReference type="Proteomes" id="UP001415857"/>
    </source>
</evidence>
<protein>
    <submittedName>
        <fullName evidence="1">Uncharacterized protein</fullName>
    </submittedName>
</protein>
<name>A0AAP0RYS0_LIQFO</name>
<sequence>MENEKLAAEKQSLEEQVVEYCVHEITQKVQECCENLKEKKETPIKIKKKSPSSLVKLVKGVVTKDNKCADFMYKKPKRGKRQAKKVDSKSQEKLPENTIVIEIDDFEEEIGPKRIMDEQLQFPMKAKVTKILHDGDKAILCKMFQEFSLSAVWKGDDYGNHIQLRDMFNLPRERDTSSSMLDGYAEIILQEVKKENKAGVMCPA</sequence>